<dbReference type="GO" id="GO:0003677">
    <property type="term" value="F:DNA binding"/>
    <property type="evidence" value="ECO:0007669"/>
    <property type="project" value="UniProtKB-UniRule"/>
</dbReference>
<dbReference type="SUPFAM" id="SSF56349">
    <property type="entry name" value="DNA breaking-rejoining enzymes"/>
    <property type="match status" value="1"/>
</dbReference>
<evidence type="ECO:0000256" key="4">
    <source>
        <dbReference type="ARBA" id="ARBA00023125"/>
    </source>
</evidence>
<accession>A0A833HM41</accession>
<dbReference type="GO" id="GO:0006310">
    <property type="term" value="P:DNA recombination"/>
    <property type="evidence" value="ECO:0007669"/>
    <property type="project" value="UniProtKB-KW"/>
</dbReference>
<comment type="caution">
    <text evidence="9">The sequence shown here is derived from an EMBL/GenBank/DDBJ whole genome shotgun (WGS) entry which is preliminary data.</text>
</comment>
<dbReference type="EMBL" id="WBZB01000047">
    <property type="protein sequence ID" value="KAB3527128.1"/>
    <property type="molecule type" value="Genomic_DNA"/>
</dbReference>
<evidence type="ECO:0000256" key="1">
    <source>
        <dbReference type="ARBA" id="ARBA00003283"/>
    </source>
</evidence>
<gene>
    <name evidence="9" type="ORF">F8153_13230</name>
</gene>
<name>A0A833HM41_9FIRM</name>
<proteinExistence type="inferred from homology"/>
<evidence type="ECO:0000256" key="3">
    <source>
        <dbReference type="ARBA" id="ARBA00022908"/>
    </source>
</evidence>
<evidence type="ECO:0000259" key="8">
    <source>
        <dbReference type="PROSITE" id="PS51900"/>
    </source>
</evidence>
<dbReference type="RefSeq" id="WP_151866821.1">
    <property type="nucleotide sequence ID" value="NZ_WBZB01000047.1"/>
</dbReference>
<dbReference type="Pfam" id="PF14659">
    <property type="entry name" value="Phage_int_SAM_3"/>
    <property type="match status" value="1"/>
</dbReference>
<dbReference type="PROSITE" id="PS51898">
    <property type="entry name" value="TYR_RECOMBINASE"/>
    <property type="match status" value="1"/>
</dbReference>
<dbReference type="Gene3D" id="1.10.150.130">
    <property type="match status" value="1"/>
</dbReference>
<dbReference type="PROSITE" id="PS51900">
    <property type="entry name" value="CB"/>
    <property type="match status" value="1"/>
</dbReference>
<dbReference type="Pfam" id="PF00589">
    <property type="entry name" value="Phage_integrase"/>
    <property type="match status" value="1"/>
</dbReference>
<dbReference type="OrthoDB" id="9785687at2"/>
<dbReference type="Proteomes" id="UP000465601">
    <property type="component" value="Unassembled WGS sequence"/>
</dbReference>
<dbReference type="InterPro" id="IPR044068">
    <property type="entry name" value="CB"/>
</dbReference>
<evidence type="ECO:0000256" key="2">
    <source>
        <dbReference type="ARBA" id="ARBA00008857"/>
    </source>
</evidence>
<keyword evidence="10" id="KW-1185">Reference proteome</keyword>
<evidence type="ECO:0000313" key="9">
    <source>
        <dbReference type="EMBL" id="KAB3527128.1"/>
    </source>
</evidence>
<dbReference type="InterPro" id="IPR011010">
    <property type="entry name" value="DNA_brk_join_enz"/>
</dbReference>
<dbReference type="InterPro" id="IPR010998">
    <property type="entry name" value="Integrase_recombinase_N"/>
</dbReference>
<evidence type="ECO:0000259" key="7">
    <source>
        <dbReference type="PROSITE" id="PS51898"/>
    </source>
</evidence>
<dbReference type="InterPro" id="IPR004107">
    <property type="entry name" value="Integrase_SAM-like_N"/>
</dbReference>
<dbReference type="PANTHER" id="PTHR30349">
    <property type="entry name" value="PHAGE INTEGRASE-RELATED"/>
    <property type="match status" value="1"/>
</dbReference>
<evidence type="ECO:0000256" key="6">
    <source>
        <dbReference type="PROSITE-ProRule" id="PRU01248"/>
    </source>
</evidence>
<feature type="domain" description="Core-binding (CB)" evidence="8">
    <location>
        <begin position="67"/>
        <end position="146"/>
    </location>
</feature>
<dbReference type="PANTHER" id="PTHR30349:SF64">
    <property type="entry name" value="PROPHAGE INTEGRASE INTD-RELATED"/>
    <property type="match status" value="1"/>
</dbReference>
<comment type="function">
    <text evidence="1">Site-specific tyrosine recombinase, which acts by catalyzing the cutting and rejoining of the recombining DNA molecules.</text>
</comment>
<dbReference type="Gene3D" id="1.10.443.10">
    <property type="entry name" value="Intergrase catalytic core"/>
    <property type="match status" value="1"/>
</dbReference>
<dbReference type="Pfam" id="PF14657">
    <property type="entry name" value="Arm-DNA-bind_4"/>
    <property type="match status" value="1"/>
</dbReference>
<dbReference type="GO" id="GO:0015074">
    <property type="term" value="P:DNA integration"/>
    <property type="evidence" value="ECO:0007669"/>
    <property type="project" value="UniProtKB-KW"/>
</dbReference>
<keyword evidence="3" id="KW-0229">DNA integration</keyword>
<organism evidence="9 10">
    <name type="scientific">Alkaliphilus serpentinus</name>
    <dbReference type="NCBI Taxonomy" id="1482731"/>
    <lineage>
        <taxon>Bacteria</taxon>
        <taxon>Bacillati</taxon>
        <taxon>Bacillota</taxon>
        <taxon>Clostridia</taxon>
        <taxon>Peptostreptococcales</taxon>
        <taxon>Natronincolaceae</taxon>
        <taxon>Alkaliphilus</taxon>
    </lineage>
</organism>
<dbReference type="InterPro" id="IPR028259">
    <property type="entry name" value="AP2-like_int_N"/>
</dbReference>
<dbReference type="InterPro" id="IPR002104">
    <property type="entry name" value="Integrase_catalytic"/>
</dbReference>
<reference evidence="9 10" key="1">
    <citation type="submission" date="2019-10" db="EMBL/GenBank/DDBJ databases">
        <title>Alkaliphilus serpentinus sp. nov. and Alkaliphilus pronyensis sp. nov., two novel anaerobic alkaliphilic species isolated from the serpentinized-hosted hydrothermal field of the Prony Bay (New Caledonia).</title>
        <authorList>
            <person name="Postec A."/>
        </authorList>
    </citation>
    <scope>NUCLEOTIDE SEQUENCE [LARGE SCALE GENOMIC DNA]</scope>
    <source>
        <strain evidence="9 10">LacT</strain>
    </source>
</reference>
<dbReference type="CDD" id="cd01189">
    <property type="entry name" value="INT_ICEBs1_C_like"/>
    <property type="match status" value="1"/>
</dbReference>
<keyword evidence="5" id="KW-0233">DNA recombination</keyword>
<comment type="similarity">
    <text evidence="2">Belongs to the 'phage' integrase family.</text>
</comment>
<feature type="domain" description="Tyr recombinase" evidence="7">
    <location>
        <begin position="170"/>
        <end position="414"/>
    </location>
</feature>
<evidence type="ECO:0000313" key="10">
    <source>
        <dbReference type="Proteomes" id="UP000465601"/>
    </source>
</evidence>
<sequence length="427" mass="49416">MAKVNVRKRGAKWEYRFEAAKIDGKRNQISKGGFKTKKDALEEGTKALAQYNNAGMHFEPTEISVSDYLDFWFDNYCKIELKYNTQLGYLSIIENHLKPNFGQYKLKSLNPTMLQTYANDLKLNGFSKSHVIGILSTLSASLDYSVHPLQYLKENPMHYVKFPTIERKPRERIILKPDEFQTIVERFPEKNRFHIPLLIGWNCGLRISETFGLTWDDIDFENKTLTVDKQIVKRNYGVDVREVLKKKGKKEEKSAWYFTAPKYNSVRTIKIGDSLIKALKAEKIRQFENEMTYGEYYTIMVKKIEKDEKGNEIIRLMPVQKCVGSILPRVKMVCVTENGGYTSTDSFKYCSRVIHNELKLAFDYHSLRHTHATLLIENGASPKSVQKRLGHKNIQTTLQTYVHDTETMEQNAVDTFENAVNGTLSTK</sequence>
<keyword evidence="4 6" id="KW-0238">DNA-binding</keyword>
<protein>
    <submittedName>
        <fullName evidence="9">Site-specific integrase</fullName>
    </submittedName>
</protein>
<dbReference type="AlphaFoldDB" id="A0A833HM41"/>
<evidence type="ECO:0000256" key="5">
    <source>
        <dbReference type="ARBA" id="ARBA00023172"/>
    </source>
</evidence>
<dbReference type="InterPro" id="IPR013762">
    <property type="entry name" value="Integrase-like_cat_sf"/>
</dbReference>
<dbReference type="InterPro" id="IPR050090">
    <property type="entry name" value="Tyrosine_recombinase_XerCD"/>
</dbReference>